<dbReference type="SMART" id="SM00949">
    <property type="entry name" value="PAZ"/>
    <property type="match status" value="1"/>
</dbReference>
<protein>
    <recommendedName>
        <fullName evidence="1">PAZ domain-containing protein</fullName>
    </recommendedName>
</protein>
<dbReference type="PANTHER" id="PTHR22891">
    <property type="entry name" value="EUKARYOTIC TRANSLATION INITIATION FACTOR 2C"/>
    <property type="match status" value="1"/>
</dbReference>
<proteinExistence type="predicted"/>
<comment type="caution">
    <text evidence="2">The sequence shown here is derived from an EMBL/GenBank/DDBJ whole genome shotgun (WGS) entry which is preliminary data.</text>
</comment>
<evidence type="ECO:0000313" key="2">
    <source>
        <dbReference type="EMBL" id="KAL3619182.1"/>
    </source>
</evidence>
<reference evidence="3" key="1">
    <citation type="journal article" date="2024" name="IScience">
        <title>Strigolactones Initiate the Formation of Haustorium-like Structures in Castilleja.</title>
        <authorList>
            <person name="Buerger M."/>
            <person name="Peterson D."/>
            <person name="Chory J."/>
        </authorList>
    </citation>
    <scope>NUCLEOTIDE SEQUENCE [LARGE SCALE GENOMIC DNA]</scope>
</reference>
<dbReference type="CDD" id="cd02846">
    <property type="entry name" value="PAZ_argonaute_like"/>
    <property type="match status" value="1"/>
</dbReference>
<dbReference type="PROSITE" id="PS50821">
    <property type="entry name" value="PAZ"/>
    <property type="match status" value="1"/>
</dbReference>
<dbReference type="InterPro" id="IPR036085">
    <property type="entry name" value="PAZ_dom_sf"/>
</dbReference>
<dbReference type="Pfam" id="PF02170">
    <property type="entry name" value="PAZ"/>
    <property type="match status" value="1"/>
</dbReference>
<organism evidence="2 3">
    <name type="scientific">Castilleja foliolosa</name>
    <dbReference type="NCBI Taxonomy" id="1961234"/>
    <lineage>
        <taxon>Eukaryota</taxon>
        <taxon>Viridiplantae</taxon>
        <taxon>Streptophyta</taxon>
        <taxon>Embryophyta</taxon>
        <taxon>Tracheophyta</taxon>
        <taxon>Spermatophyta</taxon>
        <taxon>Magnoliopsida</taxon>
        <taxon>eudicotyledons</taxon>
        <taxon>Gunneridae</taxon>
        <taxon>Pentapetalae</taxon>
        <taxon>asterids</taxon>
        <taxon>lamiids</taxon>
        <taxon>Lamiales</taxon>
        <taxon>Orobanchaceae</taxon>
        <taxon>Pedicularideae</taxon>
        <taxon>Castillejinae</taxon>
        <taxon>Castilleja</taxon>
    </lineage>
</organism>
<feature type="domain" description="PAZ" evidence="1">
    <location>
        <begin position="1"/>
        <end position="111"/>
    </location>
</feature>
<dbReference type="AlphaFoldDB" id="A0ABD3BPJ2"/>
<evidence type="ECO:0000313" key="3">
    <source>
        <dbReference type="Proteomes" id="UP001632038"/>
    </source>
</evidence>
<name>A0ABD3BPJ2_9LAMI</name>
<evidence type="ECO:0000259" key="1">
    <source>
        <dbReference type="PROSITE" id="PS50821"/>
    </source>
</evidence>
<keyword evidence="3" id="KW-1185">Reference proteome</keyword>
<dbReference type="InterPro" id="IPR003100">
    <property type="entry name" value="PAZ_dom"/>
</dbReference>
<dbReference type="EMBL" id="JAVIJP010000069">
    <property type="protein sequence ID" value="KAL3619182.1"/>
    <property type="molecule type" value="Genomic_DNA"/>
</dbReference>
<dbReference type="Proteomes" id="UP001632038">
    <property type="component" value="Unassembled WGS sequence"/>
</dbReference>
<sequence length="146" mass="16621">MSGRLDGNLRHSFEAGICSDDSDSIENALNGVKIEVTHKKEKMQYRVSGLTSLPSSQITFPIGNTRRTIKLVKYYKETYGIDIKYTHLPCVQVGSTERTTYFPMEVCHIVKGQRYSKSLNASQVTELRLDTCKHPQMRQDDIIADF</sequence>
<accession>A0ABD3BPJ2</accession>
<dbReference type="Gene3D" id="2.170.260.10">
    <property type="entry name" value="paz domain"/>
    <property type="match status" value="1"/>
</dbReference>
<dbReference type="SUPFAM" id="SSF101690">
    <property type="entry name" value="PAZ domain"/>
    <property type="match status" value="1"/>
</dbReference>
<gene>
    <name evidence="2" type="ORF">CASFOL_036752</name>
</gene>